<dbReference type="AlphaFoldDB" id="A0A6A5ZJD8"/>
<feature type="compositionally biased region" description="Polar residues" evidence="4">
    <location>
        <begin position="572"/>
        <end position="592"/>
    </location>
</feature>
<keyword evidence="2" id="KW-0227">DNA damage</keyword>
<feature type="region of interest" description="Disordered" evidence="4">
    <location>
        <begin position="487"/>
        <end position="507"/>
    </location>
</feature>
<organism evidence="6 7">
    <name type="scientific">Lophiotrema nucula</name>
    <dbReference type="NCBI Taxonomy" id="690887"/>
    <lineage>
        <taxon>Eukaryota</taxon>
        <taxon>Fungi</taxon>
        <taxon>Dikarya</taxon>
        <taxon>Ascomycota</taxon>
        <taxon>Pezizomycotina</taxon>
        <taxon>Dothideomycetes</taxon>
        <taxon>Pleosporomycetidae</taxon>
        <taxon>Pleosporales</taxon>
        <taxon>Lophiotremataceae</taxon>
        <taxon>Lophiotrema</taxon>
    </lineage>
</organism>
<reference evidence="6" key="1">
    <citation type="journal article" date="2020" name="Stud. Mycol.">
        <title>101 Dothideomycetes genomes: a test case for predicting lifestyles and emergence of pathogens.</title>
        <authorList>
            <person name="Haridas S."/>
            <person name="Albert R."/>
            <person name="Binder M."/>
            <person name="Bloem J."/>
            <person name="Labutti K."/>
            <person name="Salamov A."/>
            <person name="Andreopoulos B."/>
            <person name="Baker S."/>
            <person name="Barry K."/>
            <person name="Bills G."/>
            <person name="Bluhm B."/>
            <person name="Cannon C."/>
            <person name="Castanera R."/>
            <person name="Culley D."/>
            <person name="Daum C."/>
            <person name="Ezra D."/>
            <person name="Gonzalez J."/>
            <person name="Henrissat B."/>
            <person name="Kuo A."/>
            <person name="Liang C."/>
            <person name="Lipzen A."/>
            <person name="Lutzoni F."/>
            <person name="Magnuson J."/>
            <person name="Mondo S."/>
            <person name="Nolan M."/>
            <person name="Ohm R."/>
            <person name="Pangilinan J."/>
            <person name="Park H.-J."/>
            <person name="Ramirez L."/>
            <person name="Alfaro M."/>
            <person name="Sun H."/>
            <person name="Tritt A."/>
            <person name="Yoshinaga Y."/>
            <person name="Zwiers L.-H."/>
            <person name="Turgeon B."/>
            <person name="Goodwin S."/>
            <person name="Spatafora J."/>
            <person name="Crous P."/>
            <person name="Grigoriev I."/>
        </authorList>
    </citation>
    <scope>NUCLEOTIDE SEQUENCE</scope>
    <source>
        <strain evidence="6">CBS 627.86</strain>
    </source>
</reference>
<feature type="compositionally biased region" description="Low complexity" evidence="4">
    <location>
        <begin position="611"/>
        <end position="622"/>
    </location>
</feature>
<keyword evidence="3" id="KW-0539">Nucleus</keyword>
<dbReference type="InterPro" id="IPR013882">
    <property type="entry name" value="Ctp1_C"/>
</dbReference>
<feature type="region of interest" description="Disordered" evidence="4">
    <location>
        <begin position="225"/>
        <end position="248"/>
    </location>
</feature>
<keyword evidence="7" id="KW-1185">Reference proteome</keyword>
<feature type="region of interest" description="Disordered" evidence="4">
    <location>
        <begin position="172"/>
        <end position="202"/>
    </location>
</feature>
<keyword evidence="6" id="KW-0540">Nuclease</keyword>
<feature type="domain" description="DNA endonuclease activator Ctp1 C-terminal" evidence="5">
    <location>
        <begin position="663"/>
        <end position="772"/>
    </location>
</feature>
<keyword evidence="6" id="KW-0378">Hydrolase</keyword>
<dbReference type="GO" id="GO:0004519">
    <property type="term" value="F:endonuclease activity"/>
    <property type="evidence" value="ECO:0007669"/>
    <property type="project" value="UniProtKB-KW"/>
</dbReference>
<feature type="compositionally biased region" description="Basic and acidic residues" evidence="4">
    <location>
        <begin position="593"/>
        <end position="608"/>
    </location>
</feature>
<proteinExistence type="predicted"/>
<dbReference type="GO" id="GO:0006281">
    <property type="term" value="P:DNA repair"/>
    <property type="evidence" value="ECO:0007669"/>
    <property type="project" value="InterPro"/>
</dbReference>
<evidence type="ECO:0000256" key="3">
    <source>
        <dbReference type="ARBA" id="ARBA00023242"/>
    </source>
</evidence>
<dbReference type="EMBL" id="ML977316">
    <property type="protein sequence ID" value="KAF2118977.1"/>
    <property type="molecule type" value="Genomic_DNA"/>
</dbReference>
<dbReference type="GO" id="GO:0005634">
    <property type="term" value="C:nucleus"/>
    <property type="evidence" value="ECO:0007669"/>
    <property type="project" value="UniProtKB-SubCell"/>
</dbReference>
<evidence type="ECO:0000313" key="6">
    <source>
        <dbReference type="EMBL" id="KAF2118977.1"/>
    </source>
</evidence>
<gene>
    <name evidence="6" type="ORF">BDV96DRAFT_368627</name>
</gene>
<keyword evidence="6" id="KW-0255">Endonuclease</keyword>
<sequence length="807" mass="91192">MSERSSWAERHKHTWTRSLEHVYDEVTEHVEKELKSREEAHQKELKKQDDEKQILSAHINQLVIKNGGLVLENNDLKYQLKRLESKVSGNVQQPSSTTLSISRAANDLQQDQVADNASISSKEYRHLVDKFNALNEIHQEVVQKAKYLEKKNAAVMQKNREMKDNVKAWQEYSDRQRKKRELKSEAKRATETSILAATGGKDSSPFLSSPRIAAVRTPLSLVGLEKSSPTPMLPLTENDSAPHVQHEHAPEIPARHDHAGGRDNQVQRECSDDLPTTHVVEPVAAHQGSLLNQVGFTTDPEAVSAEKVTSSQTTEDDAVTQAALIPTEGSTAVLDETPQVVSSRILKRKRARPSKFNIHSDRVPSDGTPTNPFRVKEEQFSSPPALTEVQQLLRKETLDLDELGSNMVRTPQRRRRDPPSMHSARIATLQNQRCVSVPLIKEEHANEGDYPRVDMEISLVDTIEADQAEALLEARAFSEPVNKIPGLRGPLQPINPNIQTPESAEEEPLFKRLRRDQDQEQFKYQLLTESGDAMPPMHEYSRRLDPNSARDNFNRKLQAAKCTPVSAKPVQGTASSNTKSTGQLPTPPSTNVRSKDTPSSRPGLRKEQPTASWPKPKASASSDTVSSLRRRAKEPLLRTKRPSELKISDFRANPAYNGGYSYAFTETVRKRADRACLPGCTRPECCGSTFRTLALTAAPLSSSQEEELLEDYLGDAYDTMHLTQMSSNERRELVLQARTRELATKHGRHRQAYERHTTPPGFWRVDFPTTQETEEDRQKAEQMERKMVEDRWIEAMRKNGKWIFRDE</sequence>
<feature type="region of interest" description="Disordered" evidence="4">
    <location>
        <begin position="527"/>
        <end position="640"/>
    </location>
</feature>
<comment type="subcellular location">
    <subcellularLocation>
        <location evidence="1">Nucleus</location>
    </subcellularLocation>
</comment>
<dbReference type="OrthoDB" id="5801062at2759"/>
<evidence type="ECO:0000313" key="7">
    <source>
        <dbReference type="Proteomes" id="UP000799770"/>
    </source>
</evidence>
<evidence type="ECO:0000256" key="2">
    <source>
        <dbReference type="ARBA" id="ARBA00022763"/>
    </source>
</evidence>
<evidence type="ECO:0000259" key="5">
    <source>
        <dbReference type="Pfam" id="PF08573"/>
    </source>
</evidence>
<dbReference type="Pfam" id="PF08573">
    <property type="entry name" value="SAE2"/>
    <property type="match status" value="1"/>
</dbReference>
<name>A0A6A5ZJD8_9PLEO</name>
<evidence type="ECO:0000256" key="4">
    <source>
        <dbReference type="SAM" id="MobiDB-lite"/>
    </source>
</evidence>
<protein>
    <submittedName>
        <fullName evidence="6">DNA repair protein endonuclease SAE2/CtIP C-terminus-domain-containing protein</fullName>
    </submittedName>
</protein>
<feature type="region of interest" description="Disordered" evidence="4">
    <location>
        <begin position="357"/>
        <end position="384"/>
    </location>
</feature>
<evidence type="ECO:0000256" key="1">
    <source>
        <dbReference type="ARBA" id="ARBA00004123"/>
    </source>
</evidence>
<accession>A0A6A5ZJD8</accession>
<dbReference type="Proteomes" id="UP000799770">
    <property type="component" value="Unassembled WGS sequence"/>
</dbReference>